<gene>
    <name evidence="1" type="ORF">ACOLOM_LOCUS9338</name>
</gene>
<name>A0ACA9NXG6_9GLOM</name>
<evidence type="ECO:0000313" key="1">
    <source>
        <dbReference type="EMBL" id="CAG8680971.1"/>
    </source>
</evidence>
<protein>
    <submittedName>
        <fullName evidence="1">3508_t:CDS:1</fullName>
    </submittedName>
</protein>
<keyword evidence="2" id="KW-1185">Reference proteome</keyword>
<dbReference type="Proteomes" id="UP000789525">
    <property type="component" value="Unassembled WGS sequence"/>
</dbReference>
<dbReference type="EMBL" id="CAJVPT010026797">
    <property type="protein sequence ID" value="CAG8680971.1"/>
    <property type="molecule type" value="Genomic_DNA"/>
</dbReference>
<comment type="caution">
    <text evidence="1">The sequence shown here is derived from an EMBL/GenBank/DDBJ whole genome shotgun (WGS) entry which is preliminary data.</text>
</comment>
<evidence type="ECO:0000313" key="2">
    <source>
        <dbReference type="Proteomes" id="UP000789525"/>
    </source>
</evidence>
<sequence length="139" mass="15604">MTIMIRTNENITRLFAKRDTCMDRSPIDFDLSQCAGGCSMQNLRPGFTLHFSRGYTDRKEATRFFQTARPRPPQLKPPIAHFSSALNILEIRRSPLCYRSLGTQLSIITNTDPQTKKTRPVTKLSSLTGTDEPATVALG</sequence>
<organism evidence="1 2">
    <name type="scientific">Acaulospora colombiana</name>
    <dbReference type="NCBI Taxonomy" id="27376"/>
    <lineage>
        <taxon>Eukaryota</taxon>
        <taxon>Fungi</taxon>
        <taxon>Fungi incertae sedis</taxon>
        <taxon>Mucoromycota</taxon>
        <taxon>Glomeromycotina</taxon>
        <taxon>Glomeromycetes</taxon>
        <taxon>Diversisporales</taxon>
        <taxon>Acaulosporaceae</taxon>
        <taxon>Acaulospora</taxon>
    </lineage>
</organism>
<reference evidence="1" key="1">
    <citation type="submission" date="2021-06" db="EMBL/GenBank/DDBJ databases">
        <authorList>
            <person name="Kallberg Y."/>
            <person name="Tangrot J."/>
            <person name="Rosling A."/>
        </authorList>
    </citation>
    <scope>NUCLEOTIDE SEQUENCE</scope>
    <source>
        <strain evidence="1">CL356</strain>
    </source>
</reference>
<feature type="non-terminal residue" evidence="1">
    <location>
        <position position="139"/>
    </location>
</feature>
<proteinExistence type="predicted"/>
<accession>A0ACA9NXG6</accession>